<name>A0ACD5GSD4_9CYAN</name>
<sequence length="68" mass="7441">MVVAGMTKVLEAAIDLNGDVLAGKSTCIIFSSLDLRYLLALLNSQFMTFYYRTVFGGDRLQGDICGWG</sequence>
<proteinExistence type="predicted"/>
<dbReference type="EMBL" id="CP182909">
    <property type="protein sequence ID" value="XPM63617.1"/>
    <property type="molecule type" value="Genomic_DNA"/>
</dbReference>
<dbReference type="Proteomes" id="UP000095472">
    <property type="component" value="Chromosome"/>
</dbReference>
<protein>
    <submittedName>
        <fullName evidence="1">Uncharacterized protein</fullName>
    </submittedName>
</protein>
<keyword evidence="2" id="KW-1185">Reference proteome</keyword>
<gene>
    <name evidence="1" type="ORF">BH720_030885</name>
</gene>
<evidence type="ECO:0000313" key="1">
    <source>
        <dbReference type="EMBL" id="XPM63617.1"/>
    </source>
</evidence>
<evidence type="ECO:0000313" key="2">
    <source>
        <dbReference type="Proteomes" id="UP000095472"/>
    </source>
</evidence>
<reference evidence="1 2" key="1">
    <citation type="journal article" date="2016" name="Genome Announc.">
        <title>Draft Genome Sequence of the Thermotolerant Cyanobacterium Desertifilum sp. IPPAS B-1220.</title>
        <authorList>
            <person name="Mironov K.S."/>
            <person name="Sinetova M.A."/>
            <person name="Bolatkhan K."/>
            <person name="Zayadan B.K."/>
            <person name="Ustinova V.V."/>
            <person name="Kupriyanova E.V."/>
            <person name="Skrypnik A.N."/>
            <person name="Gogoleva N.E."/>
            <person name="Gogolev Y.V."/>
            <person name="Los D.A."/>
        </authorList>
    </citation>
    <scope>NUCLEOTIDE SEQUENCE [LARGE SCALE GENOMIC DNA]</scope>
    <source>
        <strain evidence="1 2">IPPAS B-1220</strain>
    </source>
</reference>
<accession>A0ACD5GSD4</accession>
<organism evidence="1 2">
    <name type="scientific">Desertifilum tharense IPPAS B-1220</name>
    <dbReference type="NCBI Taxonomy" id="1781255"/>
    <lineage>
        <taxon>Bacteria</taxon>
        <taxon>Bacillati</taxon>
        <taxon>Cyanobacteriota</taxon>
        <taxon>Cyanophyceae</taxon>
        <taxon>Desertifilales</taxon>
        <taxon>Desertifilaceae</taxon>
        <taxon>Desertifilum</taxon>
    </lineage>
</organism>